<dbReference type="GO" id="GO:0034012">
    <property type="term" value="F:FAD-AMP lyase (cyclizing) activity"/>
    <property type="evidence" value="ECO:0007669"/>
    <property type="project" value="UniProtKB-EC"/>
</dbReference>
<comment type="similarity">
    <text evidence="1">Belongs to the dihydroxyacetone kinase (DAK) family.</text>
</comment>
<evidence type="ECO:0000313" key="20">
    <source>
        <dbReference type="Proteomes" id="UP000728032"/>
    </source>
</evidence>
<dbReference type="PROSITE" id="PS51480">
    <property type="entry name" value="DHAL"/>
    <property type="match status" value="1"/>
</dbReference>
<feature type="domain" description="DhaL" evidence="17">
    <location>
        <begin position="343"/>
        <end position="564"/>
    </location>
</feature>
<dbReference type="FunFam" id="3.40.50.10440:FF:000001">
    <property type="entry name" value="Dihydroxyacetone kinase, DhaK subunit"/>
    <property type="match status" value="1"/>
</dbReference>
<evidence type="ECO:0000256" key="2">
    <source>
        <dbReference type="ARBA" id="ARBA00012107"/>
    </source>
</evidence>
<evidence type="ECO:0000256" key="16">
    <source>
        <dbReference type="ARBA" id="ARBA00048898"/>
    </source>
</evidence>
<sequence length="573" mass="61560">MSTTKHLINSIETSVYENLLGLVSCNDGLQVLPDCNSVVRKDYESYRQKGKVILISGGGSGHEPMFAGFVGSGLLTGAVAGDIFASPPPGKTMKLIETIVDKNAKNEILIIVANYTGDRLNFGLVRERALLKGFKVDMFIFGEDVAFYGEGKMTGRRGLAGISLIHKIAGALAEEGKDLKAIKSALEEYAPLIGTISISLTSCNIPSLGSSFTLASDEIELGLGVHGEAGVQRLKLCSAHDVVAVMANHLVGPTALLKDVISKRNNKIVVLLNNTGGLSQFELNIVAKEAVNQFQALNLSVERIYTGAFMTSFSMSGISMTAMAVDQKILELLDRPSASSSWSQLIDTPKVVNRSAILENSKLGPKDATLDYEAIDGLTFGRELFLRAIELSCNALISSEKHLNELDTELEKKLKPSFLQLSQLCETHMGGTSGAIYSLLFTAASKAIVTNSKRIGNSYDYIDLWRDVLKSSLQTITQYSSAKPGDRSMLDSLHSAYEALVGCDHSVPFHEIAKLVADSAKRGAESTASMTANVGRASYVNKASIKRPDPGAVGVSVWIDSIAQAFNEFMPSD</sequence>
<dbReference type="Pfam" id="PF02733">
    <property type="entry name" value="Dak1"/>
    <property type="match status" value="1"/>
</dbReference>
<dbReference type="Pfam" id="PF02734">
    <property type="entry name" value="Dak2"/>
    <property type="match status" value="1"/>
</dbReference>
<evidence type="ECO:0000259" key="17">
    <source>
        <dbReference type="PROSITE" id="PS51480"/>
    </source>
</evidence>
<dbReference type="Gene3D" id="3.30.1180.20">
    <property type="entry name" value="Dihydroxyacetone kinase, domain 2"/>
    <property type="match status" value="1"/>
</dbReference>
<dbReference type="SUPFAM" id="SSF82549">
    <property type="entry name" value="DAK1/DegV-like"/>
    <property type="match status" value="1"/>
</dbReference>
<proteinExistence type="inferred from homology"/>
<dbReference type="EC" id="2.7.1.29" evidence="2"/>
<evidence type="ECO:0000256" key="5">
    <source>
        <dbReference type="ARBA" id="ARBA00018932"/>
    </source>
</evidence>
<evidence type="ECO:0000256" key="13">
    <source>
        <dbReference type="ARBA" id="ARBA00046681"/>
    </source>
</evidence>
<dbReference type="GO" id="GO:0005524">
    <property type="term" value="F:ATP binding"/>
    <property type="evidence" value="ECO:0007669"/>
    <property type="project" value="UniProtKB-KW"/>
</dbReference>
<comment type="subunit">
    <text evidence="13">Homodimer. Interacts with IFIH1 (via the CARD domains), the interaction is inhibited by viral infection.</text>
</comment>
<evidence type="ECO:0000313" key="19">
    <source>
        <dbReference type="EMBL" id="CAD7637401.1"/>
    </source>
</evidence>
<dbReference type="GO" id="GO:0004371">
    <property type="term" value="F:glycerone kinase activity"/>
    <property type="evidence" value="ECO:0007669"/>
    <property type="project" value="UniProtKB-EC"/>
</dbReference>
<evidence type="ECO:0000256" key="1">
    <source>
        <dbReference type="ARBA" id="ARBA00008757"/>
    </source>
</evidence>
<reference evidence="19" key="1">
    <citation type="submission" date="2020-11" db="EMBL/GenBank/DDBJ databases">
        <authorList>
            <person name="Tran Van P."/>
        </authorList>
    </citation>
    <scope>NUCLEOTIDE SEQUENCE</scope>
</reference>
<dbReference type="GO" id="GO:0019563">
    <property type="term" value="P:glycerol catabolic process"/>
    <property type="evidence" value="ECO:0007669"/>
    <property type="project" value="TreeGrafter"/>
</dbReference>
<dbReference type="Gene3D" id="1.25.40.340">
    <property type="match status" value="1"/>
</dbReference>
<evidence type="ECO:0000256" key="3">
    <source>
        <dbReference type="ARBA" id="ARBA00012110"/>
    </source>
</evidence>
<comment type="catalytic activity">
    <reaction evidence="14">
        <text>D-glyceraldehyde + ATP = D-glyceraldehyde 3-phosphate + ADP + H(+)</text>
        <dbReference type="Rhea" id="RHEA:13941"/>
        <dbReference type="ChEBI" id="CHEBI:15378"/>
        <dbReference type="ChEBI" id="CHEBI:17378"/>
        <dbReference type="ChEBI" id="CHEBI:30616"/>
        <dbReference type="ChEBI" id="CHEBI:59776"/>
        <dbReference type="ChEBI" id="CHEBI:456216"/>
        <dbReference type="EC" id="2.7.1.28"/>
    </reaction>
</comment>
<keyword evidence="20" id="KW-1185">Reference proteome</keyword>
<protein>
    <recommendedName>
        <fullName evidence="5">Triokinase/FMN cyclase</fullName>
        <ecNumber evidence="3">2.7.1.28</ecNumber>
        <ecNumber evidence="2">2.7.1.29</ecNumber>
        <ecNumber evidence="4">4.6.1.15</ecNumber>
    </recommendedName>
    <alternativeName>
        <fullName evidence="11">Bifunctional ATP-dependent dihydroxyacetone kinase/FAD-AMP lyase (cyclizing)</fullName>
    </alternativeName>
</protein>
<evidence type="ECO:0000256" key="9">
    <source>
        <dbReference type="ARBA" id="ARBA00022840"/>
    </source>
</evidence>
<dbReference type="EC" id="2.7.1.28" evidence="3"/>
<dbReference type="SMART" id="SM01120">
    <property type="entry name" value="Dak2"/>
    <property type="match status" value="1"/>
</dbReference>
<evidence type="ECO:0000256" key="6">
    <source>
        <dbReference type="ARBA" id="ARBA00022679"/>
    </source>
</evidence>
<evidence type="ECO:0000256" key="7">
    <source>
        <dbReference type="ARBA" id="ARBA00022741"/>
    </source>
</evidence>
<dbReference type="InterPro" id="IPR050861">
    <property type="entry name" value="Dihydroxyacetone_Kinase"/>
</dbReference>
<dbReference type="PANTHER" id="PTHR28629">
    <property type="entry name" value="TRIOKINASE/FMN CYCLASE"/>
    <property type="match status" value="1"/>
</dbReference>
<keyword evidence="10" id="KW-0170">Cobalt</keyword>
<keyword evidence="7" id="KW-0547">Nucleotide-binding</keyword>
<dbReference type="Gene3D" id="3.40.50.10440">
    <property type="entry name" value="Dihydroxyacetone kinase, domain 1"/>
    <property type="match status" value="1"/>
</dbReference>
<dbReference type="GO" id="GO:0050354">
    <property type="term" value="F:triokinase activity"/>
    <property type="evidence" value="ECO:0007669"/>
    <property type="project" value="UniProtKB-EC"/>
</dbReference>
<comment type="function">
    <text evidence="12">Catalyzes both the phosphorylation of dihydroxyacetone and of glyceraldehyde, and the splitting of ribonucleoside diphosphate-X compounds among which FAD is the best substrate. Represses IFIH1-mediated cellular antiviral response.</text>
</comment>
<keyword evidence="8" id="KW-0418">Kinase</keyword>
<keyword evidence="6" id="KW-0808">Transferase</keyword>
<dbReference type="PANTHER" id="PTHR28629:SF4">
    <property type="entry name" value="TRIOKINASE_FMN CYCLASE"/>
    <property type="match status" value="1"/>
</dbReference>
<evidence type="ECO:0000256" key="10">
    <source>
        <dbReference type="ARBA" id="ARBA00023285"/>
    </source>
</evidence>
<dbReference type="GO" id="GO:0005829">
    <property type="term" value="C:cytosol"/>
    <property type="evidence" value="ECO:0007669"/>
    <property type="project" value="TreeGrafter"/>
</dbReference>
<evidence type="ECO:0000256" key="11">
    <source>
        <dbReference type="ARBA" id="ARBA00032426"/>
    </source>
</evidence>
<evidence type="ECO:0000256" key="8">
    <source>
        <dbReference type="ARBA" id="ARBA00022777"/>
    </source>
</evidence>
<evidence type="ECO:0000256" key="4">
    <source>
        <dbReference type="ARBA" id="ARBA00012578"/>
    </source>
</evidence>
<evidence type="ECO:0000259" key="18">
    <source>
        <dbReference type="PROSITE" id="PS51481"/>
    </source>
</evidence>
<evidence type="ECO:0000256" key="14">
    <source>
        <dbReference type="ARBA" id="ARBA00047974"/>
    </source>
</evidence>
<dbReference type="OrthoDB" id="1724672at2759"/>
<gene>
    <name evidence="19" type="ORF">ONB1V03_LOCUS794</name>
</gene>
<dbReference type="InterPro" id="IPR004006">
    <property type="entry name" value="DhaK_dom"/>
</dbReference>
<comment type="catalytic activity">
    <reaction evidence="15">
        <text>FAD = riboflavin cyclic-4',5'-phosphate + AMP + H(+)</text>
        <dbReference type="Rhea" id="RHEA:13729"/>
        <dbReference type="ChEBI" id="CHEBI:15378"/>
        <dbReference type="ChEBI" id="CHEBI:57692"/>
        <dbReference type="ChEBI" id="CHEBI:76202"/>
        <dbReference type="ChEBI" id="CHEBI:456215"/>
        <dbReference type="EC" id="4.6.1.15"/>
    </reaction>
</comment>
<dbReference type="InterPro" id="IPR004007">
    <property type="entry name" value="DhaL_dom"/>
</dbReference>
<dbReference type="Proteomes" id="UP000728032">
    <property type="component" value="Unassembled WGS sequence"/>
</dbReference>
<keyword evidence="9" id="KW-0067">ATP-binding</keyword>
<dbReference type="AlphaFoldDB" id="A0A7R9L996"/>
<dbReference type="FunFam" id="3.30.1180.20:FF:000001">
    <property type="entry name" value="Dihydroxyacetone kinase 1"/>
    <property type="match status" value="1"/>
</dbReference>
<dbReference type="EMBL" id="CAJPVJ010000083">
    <property type="protein sequence ID" value="CAG2160448.1"/>
    <property type="molecule type" value="Genomic_DNA"/>
</dbReference>
<organism evidence="19">
    <name type="scientific">Oppiella nova</name>
    <dbReference type="NCBI Taxonomy" id="334625"/>
    <lineage>
        <taxon>Eukaryota</taxon>
        <taxon>Metazoa</taxon>
        <taxon>Ecdysozoa</taxon>
        <taxon>Arthropoda</taxon>
        <taxon>Chelicerata</taxon>
        <taxon>Arachnida</taxon>
        <taxon>Acari</taxon>
        <taxon>Acariformes</taxon>
        <taxon>Sarcoptiformes</taxon>
        <taxon>Oribatida</taxon>
        <taxon>Brachypylina</taxon>
        <taxon>Oppioidea</taxon>
        <taxon>Oppiidae</taxon>
        <taxon>Oppiella</taxon>
    </lineage>
</organism>
<evidence type="ECO:0000256" key="12">
    <source>
        <dbReference type="ARBA" id="ARBA00045490"/>
    </source>
</evidence>
<name>A0A7R9L996_9ACAR</name>
<accession>A0A7R9L996</accession>
<dbReference type="EC" id="4.6.1.15" evidence="4"/>
<comment type="catalytic activity">
    <reaction evidence="16">
        <text>dihydroxyacetone + ATP = dihydroxyacetone phosphate + ADP + H(+)</text>
        <dbReference type="Rhea" id="RHEA:15773"/>
        <dbReference type="ChEBI" id="CHEBI:15378"/>
        <dbReference type="ChEBI" id="CHEBI:16016"/>
        <dbReference type="ChEBI" id="CHEBI:30616"/>
        <dbReference type="ChEBI" id="CHEBI:57642"/>
        <dbReference type="ChEBI" id="CHEBI:456216"/>
        <dbReference type="EC" id="2.7.1.29"/>
    </reaction>
</comment>
<evidence type="ECO:0000256" key="15">
    <source>
        <dbReference type="ARBA" id="ARBA00048526"/>
    </source>
</evidence>
<dbReference type="EMBL" id="OC914908">
    <property type="protein sequence ID" value="CAD7637401.1"/>
    <property type="molecule type" value="Genomic_DNA"/>
</dbReference>
<dbReference type="InterPro" id="IPR036117">
    <property type="entry name" value="DhaL_dom_sf"/>
</dbReference>
<dbReference type="SUPFAM" id="SSF101473">
    <property type="entry name" value="DhaL-like"/>
    <property type="match status" value="1"/>
</dbReference>
<dbReference type="PROSITE" id="PS51481">
    <property type="entry name" value="DHAK"/>
    <property type="match status" value="1"/>
</dbReference>
<feature type="domain" description="DhaK" evidence="18">
    <location>
        <begin position="10"/>
        <end position="342"/>
    </location>
</feature>